<gene>
    <name evidence="1" type="ORF">SISSUDRAFT_1063133</name>
</gene>
<sequence>MAHRLQRLHDGCGNLWESSKGLSKKRKIANSAHTFAEGLLHHGKGFPLWSPNPIDAVVCVADVGIINERGRFEIFFNILLSRPQHGFDEQSPGVYSLPEGFPPFEFEPLSGETPVHVDPLPENKLFMDRSRREFGASMDASSGGLGVLGGGFSFSTERSSGAALFTSHSITYDLNRKYETKLKNHLIKYSSWWENYVSQEHEGLRLSDIVIVTGCYNTRNWAVAAFDNSRSSARIKFQVQDEIGLSVWGSWEATQSIDTKAGPDRRCETPSRRPVPWIEPSQYADCDQNVFLKGLRFTTRSSFFSLRLKAGAGPHLLPRDHNDSEGEPSLTIANFPSLDKGHSLHDELMEHYFMKTEADIVIIDHDEMAIASAVSPSID</sequence>
<reference evidence="1 2" key="1">
    <citation type="journal article" date="2016" name="Mol. Biol. Evol.">
        <title>Comparative Genomics of Early-Diverging Mushroom-Forming Fungi Provides Insights into the Origins of Lignocellulose Decay Capabilities.</title>
        <authorList>
            <person name="Nagy L.G."/>
            <person name="Riley R."/>
            <person name="Tritt A."/>
            <person name="Adam C."/>
            <person name="Daum C."/>
            <person name="Floudas D."/>
            <person name="Sun H."/>
            <person name="Yadav J.S."/>
            <person name="Pangilinan J."/>
            <person name="Larsson K.H."/>
            <person name="Matsuura K."/>
            <person name="Barry K."/>
            <person name="Labutti K."/>
            <person name="Kuo R."/>
            <person name="Ohm R.A."/>
            <person name="Bhattacharya S.S."/>
            <person name="Shirouzu T."/>
            <person name="Yoshinaga Y."/>
            <person name="Martin F.M."/>
            <person name="Grigoriev I.V."/>
            <person name="Hibbett D.S."/>
        </authorList>
    </citation>
    <scope>NUCLEOTIDE SEQUENCE [LARGE SCALE GENOMIC DNA]</scope>
    <source>
        <strain evidence="1 2">HHB10207 ss-3</strain>
    </source>
</reference>
<organism evidence="1 2">
    <name type="scientific">Sistotremastrum suecicum HHB10207 ss-3</name>
    <dbReference type="NCBI Taxonomy" id="1314776"/>
    <lineage>
        <taxon>Eukaryota</taxon>
        <taxon>Fungi</taxon>
        <taxon>Dikarya</taxon>
        <taxon>Basidiomycota</taxon>
        <taxon>Agaricomycotina</taxon>
        <taxon>Agaricomycetes</taxon>
        <taxon>Sistotremastrales</taxon>
        <taxon>Sistotremastraceae</taxon>
        <taxon>Sistotremastrum</taxon>
    </lineage>
</organism>
<name>A0A166C5V0_9AGAM</name>
<dbReference type="EMBL" id="KV428091">
    <property type="protein sequence ID" value="KZT37110.1"/>
    <property type="molecule type" value="Genomic_DNA"/>
</dbReference>
<evidence type="ECO:0000313" key="1">
    <source>
        <dbReference type="EMBL" id="KZT37110.1"/>
    </source>
</evidence>
<dbReference type="Proteomes" id="UP000076798">
    <property type="component" value="Unassembled WGS sequence"/>
</dbReference>
<protein>
    <submittedName>
        <fullName evidence="1">Uncharacterized protein</fullName>
    </submittedName>
</protein>
<dbReference type="OrthoDB" id="3222453at2759"/>
<evidence type="ECO:0000313" key="2">
    <source>
        <dbReference type="Proteomes" id="UP000076798"/>
    </source>
</evidence>
<proteinExistence type="predicted"/>
<dbReference type="AlphaFoldDB" id="A0A166C5V0"/>
<accession>A0A166C5V0</accession>
<keyword evidence="2" id="KW-1185">Reference proteome</keyword>